<dbReference type="AlphaFoldDB" id="A0A9X2AGW3"/>
<dbReference type="InterPro" id="IPR028989">
    <property type="entry name" value="RimP_N"/>
</dbReference>
<evidence type="ECO:0000256" key="2">
    <source>
        <dbReference type="ARBA" id="ARBA00022517"/>
    </source>
</evidence>
<dbReference type="Proteomes" id="UP001139193">
    <property type="component" value="Unassembled WGS sequence"/>
</dbReference>
<dbReference type="GO" id="GO:0005829">
    <property type="term" value="C:cytosol"/>
    <property type="evidence" value="ECO:0007669"/>
    <property type="project" value="TreeGrafter"/>
</dbReference>
<sequence length="161" mass="17738">MFQIPMHFDRNLLLEMLHDAIGDEELFIVSLTVSDSVLPKVTVTLDGPNGLAIQSCATISRRLGRRIDEHYGEESAYSLEVTSPGADQPLTDPRQYPRHIGRSLTMKLADGTEKTGTLTAATAEGVEIEEVIKQKTKKTTLPAAFYSFGDIKEAKVVISFK</sequence>
<dbReference type="Pfam" id="PF17384">
    <property type="entry name" value="DUF150_C"/>
    <property type="match status" value="1"/>
</dbReference>
<reference evidence="6" key="1">
    <citation type="submission" date="2022-03" db="EMBL/GenBank/DDBJ databases">
        <title>Bacterial whole genome sequence for Hymenobacter sp. DH14.</title>
        <authorList>
            <person name="Le V."/>
        </authorList>
    </citation>
    <scope>NUCLEOTIDE SEQUENCE</scope>
    <source>
        <strain evidence="6">DH14</strain>
    </source>
</reference>
<dbReference type="GO" id="GO:0006412">
    <property type="term" value="P:translation"/>
    <property type="evidence" value="ECO:0007669"/>
    <property type="project" value="TreeGrafter"/>
</dbReference>
<dbReference type="GO" id="GO:0000028">
    <property type="term" value="P:ribosomal small subunit assembly"/>
    <property type="evidence" value="ECO:0007669"/>
    <property type="project" value="TreeGrafter"/>
</dbReference>
<evidence type="ECO:0000256" key="3">
    <source>
        <dbReference type="HAMAP-Rule" id="MF_01077"/>
    </source>
</evidence>
<dbReference type="PANTHER" id="PTHR33867">
    <property type="entry name" value="RIBOSOME MATURATION FACTOR RIMP"/>
    <property type="match status" value="1"/>
</dbReference>
<evidence type="ECO:0000259" key="5">
    <source>
        <dbReference type="Pfam" id="PF17384"/>
    </source>
</evidence>
<dbReference type="EMBL" id="JALBGC010000003">
    <property type="protein sequence ID" value="MCI1188093.1"/>
    <property type="molecule type" value="Genomic_DNA"/>
</dbReference>
<dbReference type="Gene3D" id="3.30.300.70">
    <property type="entry name" value="RimP-like superfamily, N-terminal"/>
    <property type="match status" value="1"/>
</dbReference>
<comment type="caution">
    <text evidence="6">The sequence shown here is derived from an EMBL/GenBank/DDBJ whole genome shotgun (WGS) entry which is preliminary data.</text>
</comment>
<proteinExistence type="inferred from homology"/>
<feature type="domain" description="Ribosome maturation factor RimP N-terminal" evidence="4">
    <location>
        <begin position="39"/>
        <end position="87"/>
    </location>
</feature>
<keyword evidence="2 3" id="KW-0690">Ribosome biogenesis</keyword>
<dbReference type="SUPFAM" id="SSF75420">
    <property type="entry name" value="YhbC-like, N-terminal domain"/>
    <property type="match status" value="1"/>
</dbReference>
<evidence type="ECO:0000313" key="7">
    <source>
        <dbReference type="Proteomes" id="UP001139193"/>
    </source>
</evidence>
<gene>
    <name evidence="3" type="primary">rimP</name>
    <name evidence="6" type="ORF">MON38_11750</name>
</gene>
<dbReference type="RefSeq" id="WP_241936360.1">
    <property type="nucleotide sequence ID" value="NZ_JALBGC010000003.1"/>
</dbReference>
<dbReference type="HAMAP" id="MF_01077">
    <property type="entry name" value="RimP"/>
    <property type="match status" value="1"/>
</dbReference>
<organism evidence="6 7">
    <name type="scientific">Hymenobacter cyanobacteriorum</name>
    <dbReference type="NCBI Taxonomy" id="2926463"/>
    <lineage>
        <taxon>Bacteria</taxon>
        <taxon>Pseudomonadati</taxon>
        <taxon>Bacteroidota</taxon>
        <taxon>Cytophagia</taxon>
        <taxon>Cytophagales</taxon>
        <taxon>Hymenobacteraceae</taxon>
        <taxon>Hymenobacter</taxon>
    </lineage>
</organism>
<evidence type="ECO:0000256" key="1">
    <source>
        <dbReference type="ARBA" id="ARBA00022490"/>
    </source>
</evidence>
<dbReference type="Pfam" id="PF02576">
    <property type="entry name" value="RimP_N"/>
    <property type="match status" value="1"/>
</dbReference>
<comment type="similarity">
    <text evidence="3">Belongs to the RimP family.</text>
</comment>
<feature type="domain" description="Ribosome maturation factor RimP C-terminal" evidence="5">
    <location>
        <begin position="90"/>
        <end position="160"/>
    </location>
</feature>
<comment type="subcellular location">
    <subcellularLocation>
        <location evidence="3">Cytoplasm</location>
    </subcellularLocation>
</comment>
<comment type="function">
    <text evidence="3">Required for maturation of 30S ribosomal subunits.</text>
</comment>
<dbReference type="PANTHER" id="PTHR33867:SF1">
    <property type="entry name" value="RIBOSOME MATURATION FACTOR RIMP"/>
    <property type="match status" value="1"/>
</dbReference>
<accession>A0A9X2AGW3</accession>
<name>A0A9X2AGW3_9BACT</name>
<keyword evidence="1 3" id="KW-0963">Cytoplasm</keyword>
<dbReference type="InterPro" id="IPR003728">
    <property type="entry name" value="Ribosome_maturation_RimP"/>
</dbReference>
<evidence type="ECO:0000313" key="6">
    <source>
        <dbReference type="EMBL" id="MCI1188093.1"/>
    </source>
</evidence>
<dbReference type="InterPro" id="IPR035956">
    <property type="entry name" value="RimP_N_sf"/>
</dbReference>
<dbReference type="CDD" id="cd01734">
    <property type="entry name" value="YlxS_C"/>
    <property type="match status" value="1"/>
</dbReference>
<dbReference type="InterPro" id="IPR028998">
    <property type="entry name" value="RimP_C"/>
</dbReference>
<keyword evidence="7" id="KW-1185">Reference proteome</keyword>
<evidence type="ECO:0000259" key="4">
    <source>
        <dbReference type="Pfam" id="PF02576"/>
    </source>
</evidence>
<protein>
    <recommendedName>
        <fullName evidence="3">Ribosome maturation factor RimP</fullName>
    </recommendedName>
</protein>